<accession>A0A5N5MMB0</accession>
<sequence>MSKGGLQHMNIPLEEEINKEEEASNDFKEEELGIQASEEEVVETPPEEDEDNNLLLPEEEEAVTITVIRETFSVINAINLGIIALNAGRKLHYIADVYYIPAIKHNMLSIGQLLEKGYTLFMKDCHVAVKDNNGRLIAFVKMSKNRMFPLNIQYDAAKCLTAITNNLILEDEAELPTVLAEDPRVPEEEPQSPVHSFPVFNRRNSPTPGTSSTSPEASSSEEPRMRNLEDLYDATQDCTIPHLLAPKSLEEPKKCCHLDLGIKHPSTNKVLAITNSHCKNTSHP</sequence>
<comment type="caution">
    <text evidence="3">The sequence shown here is derived from an EMBL/GenBank/DDBJ whole genome shotgun (WGS) entry which is preliminary data.</text>
</comment>
<dbReference type="EMBL" id="VDCV01000005">
    <property type="protein sequence ID" value="KAB5556078.1"/>
    <property type="molecule type" value="Genomic_DNA"/>
</dbReference>
<keyword evidence="4" id="KW-1185">Reference proteome</keyword>
<feature type="region of interest" description="Disordered" evidence="1">
    <location>
        <begin position="1"/>
        <end position="51"/>
    </location>
</feature>
<feature type="compositionally biased region" description="Acidic residues" evidence="1">
    <location>
        <begin position="37"/>
        <end position="51"/>
    </location>
</feature>
<reference evidence="4" key="1">
    <citation type="journal article" date="2019" name="Gigascience">
        <title>De novo genome assembly of the endangered Acer yangbiense, a plant species with extremely small populations endemic to Yunnan Province, China.</title>
        <authorList>
            <person name="Yang J."/>
            <person name="Wariss H.M."/>
            <person name="Tao L."/>
            <person name="Zhang R."/>
            <person name="Yun Q."/>
            <person name="Hollingsworth P."/>
            <person name="Dao Z."/>
            <person name="Luo G."/>
            <person name="Guo H."/>
            <person name="Ma Y."/>
            <person name="Sun W."/>
        </authorList>
    </citation>
    <scope>NUCLEOTIDE SEQUENCE [LARGE SCALE GENOMIC DNA]</scope>
    <source>
        <strain evidence="4">cv. br00</strain>
    </source>
</reference>
<evidence type="ECO:0000256" key="1">
    <source>
        <dbReference type="SAM" id="MobiDB-lite"/>
    </source>
</evidence>
<organism evidence="3 4">
    <name type="scientific">Salix brachista</name>
    <dbReference type="NCBI Taxonomy" id="2182728"/>
    <lineage>
        <taxon>Eukaryota</taxon>
        <taxon>Viridiplantae</taxon>
        <taxon>Streptophyta</taxon>
        <taxon>Embryophyta</taxon>
        <taxon>Tracheophyta</taxon>
        <taxon>Spermatophyta</taxon>
        <taxon>Magnoliopsida</taxon>
        <taxon>eudicotyledons</taxon>
        <taxon>Gunneridae</taxon>
        <taxon>Pentapetalae</taxon>
        <taxon>rosids</taxon>
        <taxon>fabids</taxon>
        <taxon>Malpighiales</taxon>
        <taxon>Salicaceae</taxon>
        <taxon>Saliceae</taxon>
        <taxon>Salix</taxon>
    </lineage>
</organism>
<dbReference type="Pfam" id="PF22936">
    <property type="entry name" value="Pol_BBD"/>
    <property type="match status" value="1"/>
</dbReference>
<evidence type="ECO:0000259" key="2">
    <source>
        <dbReference type="Pfam" id="PF22936"/>
    </source>
</evidence>
<feature type="compositionally biased region" description="Basic and acidic residues" evidence="1">
    <location>
        <begin position="20"/>
        <end position="31"/>
    </location>
</feature>
<dbReference type="AlphaFoldDB" id="A0A5N5MMB0"/>
<gene>
    <name evidence="3" type="ORF">DKX38_006987</name>
</gene>
<proteinExistence type="predicted"/>
<dbReference type="InterPro" id="IPR054722">
    <property type="entry name" value="PolX-like_BBD"/>
</dbReference>
<feature type="compositionally biased region" description="Low complexity" evidence="1">
    <location>
        <begin position="205"/>
        <end position="220"/>
    </location>
</feature>
<evidence type="ECO:0000313" key="4">
    <source>
        <dbReference type="Proteomes" id="UP000326939"/>
    </source>
</evidence>
<protein>
    <recommendedName>
        <fullName evidence="2">Retrovirus-related Pol polyprotein from transposon TNT 1-94-like beta-barrel domain-containing protein</fullName>
    </recommendedName>
</protein>
<feature type="region of interest" description="Disordered" evidence="1">
    <location>
        <begin position="183"/>
        <end position="224"/>
    </location>
</feature>
<dbReference type="Proteomes" id="UP000326939">
    <property type="component" value="Chromosome 5"/>
</dbReference>
<feature type="domain" description="Retrovirus-related Pol polyprotein from transposon TNT 1-94-like beta-barrel" evidence="2">
    <location>
        <begin position="73"/>
        <end position="118"/>
    </location>
</feature>
<evidence type="ECO:0000313" key="3">
    <source>
        <dbReference type="EMBL" id="KAB5556078.1"/>
    </source>
</evidence>
<name>A0A5N5MMB0_9ROSI</name>